<evidence type="ECO:0000313" key="2">
    <source>
        <dbReference type="EMBL" id="KAK9080182.1"/>
    </source>
</evidence>
<name>A0AAP0DW73_9ASTR</name>
<dbReference type="AlphaFoldDB" id="A0AAP0DW73"/>
<dbReference type="EMBL" id="JBCNJP010000003">
    <property type="protein sequence ID" value="KAK9080182.1"/>
    <property type="molecule type" value="Genomic_DNA"/>
</dbReference>
<dbReference type="SMART" id="SM00054">
    <property type="entry name" value="EFh"/>
    <property type="match status" value="1"/>
</dbReference>
<dbReference type="Proteomes" id="UP001408789">
    <property type="component" value="Unassembled WGS sequence"/>
</dbReference>
<gene>
    <name evidence="2" type="ORF">SSX86_001857</name>
</gene>
<keyword evidence="3" id="KW-1185">Reference proteome</keyword>
<dbReference type="InterPro" id="IPR011992">
    <property type="entry name" value="EF-hand-dom_pair"/>
</dbReference>
<evidence type="ECO:0000313" key="3">
    <source>
        <dbReference type="Proteomes" id="UP001408789"/>
    </source>
</evidence>
<comment type="caution">
    <text evidence="2">The sequence shown here is derived from an EMBL/GenBank/DDBJ whole genome shotgun (WGS) entry which is preliminary data.</text>
</comment>
<feature type="domain" description="EF-hand" evidence="1">
    <location>
        <begin position="12"/>
        <end position="47"/>
    </location>
</feature>
<dbReference type="InterPro" id="IPR002048">
    <property type="entry name" value="EF_hand_dom"/>
</dbReference>
<reference evidence="2 3" key="1">
    <citation type="submission" date="2024-04" db="EMBL/GenBank/DDBJ databases">
        <title>The reference genome of an endangered Asteraceae, Deinandra increscens subsp. villosa, native to the Central Coast of California.</title>
        <authorList>
            <person name="Guilliams M."/>
            <person name="Hasenstab-Lehman K."/>
            <person name="Meyer R."/>
            <person name="Mcevoy S."/>
        </authorList>
    </citation>
    <scope>NUCLEOTIDE SEQUENCE [LARGE SCALE GENOMIC DNA]</scope>
    <source>
        <tissue evidence="2">Leaf</tissue>
    </source>
</reference>
<dbReference type="Pfam" id="PF13405">
    <property type="entry name" value="EF-hand_6"/>
    <property type="match status" value="1"/>
</dbReference>
<dbReference type="CDD" id="cd00051">
    <property type="entry name" value="EFh"/>
    <property type="match status" value="1"/>
</dbReference>
<evidence type="ECO:0000259" key="1">
    <source>
        <dbReference type="PROSITE" id="PS50222"/>
    </source>
</evidence>
<proteinExistence type="predicted"/>
<protein>
    <recommendedName>
        <fullName evidence="1">EF-hand domain-containing protein</fullName>
    </recommendedName>
</protein>
<dbReference type="SUPFAM" id="SSF47473">
    <property type="entry name" value="EF-hand"/>
    <property type="match status" value="1"/>
</dbReference>
<dbReference type="Gene3D" id="1.10.238.10">
    <property type="entry name" value="EF-hand"/>
    <property type="match status" value="1"/>
</dbReference>
<sequence length="109" mass="12188">MTKNYSIDVIAADVNDFEKVFRKFNANGDGKISISELKSILDALGSVTPEDELKVTKTVSLTWASSSSFSGEDATFPMEGQRIRGCVKRLICMIWIRTVRSWLQSCISF</sequence>
<accession>A0AAP0DW73</accession>
<dbReference type="PROSITE" id="PS50222">
    <property type="entry name" value="EF_HAND_2"/>
    <property type="match status" value="1"/>
</dbReference>
<dbReference type="GO" id="GO:0005509">
    <property type="term" value="F:calcium ion binding"/>
    <property type="evidence" value="ECO:0007669"/>
    <property type="project" value="InterPro"/>
</dbReference>
<organism evidence="2 3">
    <name type="scientific">Deinandra increscens subsp. villosa</name>
    <dbReference type="NCBI Taxonomy" id="3103831"/>
    <lineage>
        <taxon>Eukaryota</taxon>
        <taxon>Viridiplantae</taxon>
        <taxon>Streptophyta</taxon>
        <taxon>Embryophyta</taxon>
        <taxon>Tracheophyta</taxon>
        <taxon>Spermatophyta</taxon>
        <taxon>Magnoliopsida</taxon>
        <taxon>eudicotyledons</taxon>
        <taxon>Gunneridae</taxon>
        <taxon>Pentapetalae</taxon>
        <taxon>asterids</taxon>
        <taxon>campanulids</taxon>
        <taxon>Asterales</taxon>
        <taxon>Asteraceae</taxon>
        <taxon>Asteroideae</taxon>
        <taxon>Heliantheae alliance</taxon>
        <taxon>Madieae</taxon>
        <taxon>Madiinae</taxon>
        <taxon>Deinandra</taxon>
    </lineage>
</organism>